<dbReference type="Proteomes" id="UP001150924">
    <property type="component" value="Unassembled WGS sequence"/>
</dbReference>
<organism evidence="2 3">
    <name type="scientific">Nannocystis pusilla</name>
    <dbReference type="NCBI Taxonomy" id="889268"/>
    <lineage>
        <taxon>Bacteria</taxon>
        <taxon>Pseudomonadati</taxon>
        <taxon>Myxococcota</taxon>
        <taxon>Polyangia</taxon>
        <taxon>Nannocystales</taxon>
        <taxon>Nannocystaceae</taxon>
        <taxon>Nannocystis</taxon>
    </lineage>
</organism>
<evidence type="ECO:0000313" key="2">
    <source>
        <dbReference type="EMBL" id="MCY1009536.1"/>
    </source>
</evidence>
<protein>
    <submittedName>
        <fullName evidence="2">Ribulose phosphate epimerase</fullName>
    </submittedName>
</protein>
<feature type="region of interest" description="Disordered" evidence="1">
    <location>
        <begin position="24"/>
        <end position="76"/>
    </location>
</feature>
<evidence type="ECO:0000256" key="1">
    <source>
        <dbReference type="SAM" id="MobiDB-lite"/>
    </source>
</evidence>
<reference evidence="2" key="1">
    <citation type="submission" date="2022-11" db="EMBL/GenBank/DDBJ databases">
        <title>Minimal conservation of predation-associated metabolite biosynthetic gene clusters underscores biosynthetic potential of Myxococcota including descriptions for ten novel species: Archangium lansinium sp. nov., Myxococcus landrumus sp. nov., Nannocystis bai.</title>
        <authorList>
            <person name="Ahearne A."/>
            <person name="Stevens C."/>
            <person name="Phillips K."/>
        </authorList>
    </citation>
    <scope>NUCLEOTIDE SEQUENCE</scope>
    <source>
        <strain evidence="2">Na p29</strain>
    </source>
</reference>
<keyword evidence="3" id="KW-1185">Reference proteome</keyword>
<evidence type="ECO:0000313" key="3">
    <source>
        <dbReference type="Proteomes" id="UP001150924"/>
    </source>
</evidence>
<dbReference type="EMBL" id="JAPNKE010000002">
    <property type="protein sequence ID" value="MCY1009536.1"/>
    <property type="molecule type" value="Genomic_DNA"/>
</dbReference>
<dbReference type="RefSeq" id="WP_267772201.1">
    <property type="nucleotide sequence ID" value="NZ_JAPNKE010000002.1"/>
</dbReference>
<comment type="caution">
    <text evidence="2">The sequence shown here is derived from an EMBL/GenBank/DDBJ whole genome shotgun (WGS) entry which is preliminary data.</text>
</comment>
<proteinExistence type="predicted"/>
<sequence>MMHKSARFITLFCAALLGGCSDSDSKATGTPTTTDDTSTSTSTSTSESTTLGPTSSGTTGSTTVDDPTSSVTDGEASMCDPWQQDCPDGYKCMAFAPEGEPAFTGNKCTPVVENPGKVGDPCKVEDGWWSGVDDCDYGLACWNINHADNTGQCVALCTGNEDAYDCPGSADICVFWIPGIAHVCLQGCDPLLQDCPTGQGCLPDWASNGQRFVCLAEYSFEEGQEFDPCQFSNVCDPGLLCWGSESALECDQDISACCLSFCDISDPQCTGQGAECVSFYEGVGGEPPPAFADVGICVIPG</sequence>
<feature type="compositionally biased region" description="Low complexity" evidence="1">
    <location>
        <begin position="28"/>
        <end position="74"/>
    </location>
</feature>
<name>A0A9X3IZH8_9BACT</name>
<accession>A0A9X3IZH8</accession>
<dbReference type="AlphaFoldDB" id="A0A9X3IZH8"/>
<dbReference type="PROSITE" id="PS51257">
    <property type="entry name" value="PROKAR_LIPOPROTEIN"/>
    <property type="match status" value="1"/>
</dbReference>
<gene>
    <name evidence="2" type="ORF">OV079_29015</name>
</gene>